<dbReference type="Pfam" id="PF03816">
    <property type="entry name" value="LytR_cpsA_psr"/>
    <property type="match status" value="1"/>
</dbReference>
<evidence type="ECO:0000259" key="3">
    <source>
        <dbReference type="Pfam" id="PF03816"/>
    </source>
</evidence>
<dbReference type="PANTHER" id="PTHR33392:SF6">
    <property type="entry name" value="POLYISOPRENYL-TEICHOIC ACID--PEPTIDOGLYCAN TEICHOIC ACID TRANSFERASE TAGU"/>
    <property type="match status" value="1"/>
</dbReference>
<evidence type="ECO:0008006" key="7">
    <source>
        <dbReference type="Google" id="ProtNLM"/>
    </source>
</evidence>
<keyword evidence="2" id="KW-0812">Transmembrane</keyword>
<evidence type="ECO:0000256" key="1">
    <source>
        <dbReference type="ARBA" id="ARBA00006068"/>
    </source>
</evidence>
<evidence type="ECO:0000256" key="2">
    <source>
        <dbReference type="SAM" id="Phobius"/>
    </source>
</evidence>
<keyword evidence="6" id="KW-1185">Reference proteome</keyword>
<gene>
    <name evidence="5" type="ORF">AU468_00395</name>
</gene>
<dbReference type="Gene3D" id="3.30.70.2390">
    <property type="match status" value="1"/>
</dbReference>
<dbReference type="InterPro" id="IPR050922">
    <property type="entry name" value="LytR/CpsA/Psr_CW_biosynth"/>
</dbReference>
<dbReference type="Gene3D" id="3.40.630.190">
    <property type="entry name" value="LCP protein"/>
    <property type="match status" value="1"/>
</dbReference>
<dbReference type="Pfam" id="PF13399">
    <property type="entry name" value="LytR_C"/>
    <property type="match status" value="1"/>
</dbReference>
<keyword evidence="2" id="KW-0472">Membrane</keyword>
<protein>
    <recommendedName>
        <fullName evidence="7">LytR/CpsA/Psr regulator C-terminal domain-containing protein</fullName>
    </recommendedName>
</protein>
<dbReference type="EMBL" id="LPWH01000001">
    <property type="protein sequence ID" value="POR05668.1"/>
    <property type="molecule type" value="Genomic_DNA"/>
</dbReference>
<feature type="domain" description="LytR/CpsA/Psr regulator C-terminal" evidence="4">
    <location>
        <begin position="302"/>
        <end position="387"/>
    </location>
</feature>
<dbReference type="Proteomes" id="UP000237350">
    <property type="component" value="Unassembled WGS sequence"/>
</dbReference>
<dbReference type="AlphaFoldDB" id="A0A2S4K1M5"/>
<sequence length="398" mass="43435">MARDGFNMTTIFLVIIFGALVTTLGFLYVQLRTDAVSAAVADDPSLRVLVVAHDEGTPFLSFLLFAHAKTGRGAVLDIPGSVGGVLRPLGRVDGIDALFDAADPHLYRRQVESLTGTTVPFVFSYSADQLVDFIDLLGGLDIFVIADYRDQAGADPMLLPSGTVRLDGEKAVRYLRKEGEASGDLEQAGRRQAFTQAFLREVHASSEFLQHRQVVPLRDRLIETSLESRGVGTFFDILGRVDPDRIIRRRIQGTLRQVEVEGRTRELLFPHFEGQWLKQTVQQIFTALQAVEGTGGQEIPVVLEVLNGTSQTGLARRTGDYLQEVGFDVQAVGNAESSSLEHTIVIDRRGLGDTAARVAEAIGTRRVVTEVIPESSVDVTLILGGDFDGRTVRSSGQQ</sequence>
<dbReference type="PANTHER" id="PTHR33392">
    <property type="entry name" value="POLYISOPRENYL-TEICHOIC ACID--PEPTIDOGLYCAN TEICHOIC ACID TRANSFERASE TAGU"/>
    <property type="match status" value="1"/>
</dbReference>
<evidence type="ECO:0000313" key="5">
    <source>
        <dbReference type="EMBL" id="POR05668.1"/>
    </source>
</evidence>
<feature type="transmembrane region" description="Helical" evidence="2">
    <location>
        <begin position="6"/>
        <end position="29"/>
    </location>
</feature>
<dbReference type="InterPro" id="IPR027381">
    <property type="entry name" value="LytR/CpsA/Psr_C"/>
</dbReference>
<dbReference type="InterPro" id="IPR004474">
    <property type="entry name" value="LytR_CpsA_psr"/>
</dbReference>
<organism evidence="5 6">
    <name type="scientific">Alkalispirochaeta sphaeroplastigenens</name>
    <dbReference type="NCBI Taxonomy" id="1187066"/>
    <lineage>
        <taxon>Bacteria</taxon>
        <taxon>Pseudomonadati</taxon>
        <taxon>Spirochaetota</taxon>
        <taxon>Spirochaetia</taxon>
        <taxon>Spirochaetales</taxon>
        <taxon>Spirochaetaceae</taxon>
        <taxon>Alkalispirochaeta</taxon>
    </lineage>
</organism>
<proteinExistence type="inferred from homology"/>
<evidence type="ECO:0000259" key="4">
    <source>
        <dbReference type="Pfam" id="PF13399"/>
    </source>
</evidence>
<keyword evidence="2" id="KW-1133">Transmembrane helix</keyword>
<accession>A0A2S4K1M5</accession>
<name>A0A2S4K1M5_9SPIO</name>
<feature type="domain" description="Cell envelope-related transcriptional attenuator" evidence="3">
    <location>
        <begin position="95"/>
        <end position="202"/>
    </location>
</feature>
<comment type="caution">
    <text evidence="5">The sequence shown here is derived from an EMBL/GenBank/DDBJ whole genome shotgun (WGS) entry which is preliminary data.</text>
</comment>
<comment type="similarity">
    <text evidence="1">Belongs to the LytR/CpsA/Psr (LCP) family.</text>
</comment>
<dbReference type="OrthoDB" id="362782at2"/>
<evidence type="ECO:0000313" key="6">
    <source>
        <dbReference type="Proteomes" id="UP000237350"/>
    </source>
</evidence>
<reference evidence="6" key="1">
    <citation type="submission" date="2015-12" db="EMBL/GenBank/DDBJ databases">
        <authorList>
            <person name="Lodha T.D."/>
            <person name="Chintalapati S."/>
            <person name="Chintalapati V.R."/>
            <person name="Sravanthi T."/>
        </authorList>
    </citation>
    <scope>NUCLEOTIDE SEQUENCE [LARGE SCALE GENOMIC DNA]</scope>
    <source>
        <strain evidence="6">JC133</strain>
    </source>
</reference>